<proteinExistence type="predicted"/>
<organism evidence="1">
    <name type="scientific">Brachypodium distachyon</name>
    <name type="common">Purple false brome</name>
    <name type="synonym">Trachynia distachya</name>
    <dbReference type="NCBI Taxonomy" id="15368"/>
    <lineage>
        <taxon>Eukaryota</taxon>
        <taxon>Viridiplantae</taxon>
        <taxon>Streptophyta</taxon>
        <taxon>Embryophyta</taxon>
        <taxon>Tracheophyta</taxon>
        <taxon>Spermatophyta</taxon>
        <taxon>Magnoliopsida</taxon>
        <taxon>Liliopsida</taxon>
        <taxon>Poales</taxon>
        <taxon>Poaceae</taxon>
        <taxon>BOP clade</taxon>
        <taxon>Pooideae</taxon>
        <taxon>Stipodae</taxon>
        <taxon>Brachypodieae</taxon>
        <taxon>Brachypodium</taxon>
    </lineage>
</organism>
<evidence type="ECO:0000313" key="2">
    <source>
        <dbReference type="EnsemblPlants" id="PNT69545"/>
    </source>
</evidence>
<name>A0A2K2D5I8_BRADI</name>
<accession>A0A2K2D5I8</accession>
<gene>
    <name evidence="1" type="ORF">BRADI_3g57491v3</name>
</gene>
<dbReference type="AlphaFoldDB" id="A0A2K2D5I8"/>
<evidence type="ECO:0000313" key="1">
    <source>
        <dbReference type="EMBL" id="PNT69545.1"/>
    </source>
</evidence>
<dbReference type="Gramene" id="PNT69545">
    <property type="protein sequence ID" value="PNT69545"/>
    <property type="gene ID" value="BRADI_3g57491v3"/>
</dbReference>
<reference evidence="1" key="2">
    <citation type="submission" date="2017-06" db="EMBL/GenBank/DDBJ databases">
        <title>WGS assembly of Brachypodium distachyon.</title>
        <authorList>
            <consortium name="The International Brachypodium Initiative"/>
            <person name="Lucas S."/>
            <person name="Harmon-Smith M."/>
            <person name="Lail K."/>
            <person name="Tice H."/>
            <person name="Grimwood J."/>
            <person name="Bruce D."/>
            <person name="Barry K."/>
            <person name="Shu S."/>
            <person name="Lindquist E."/>
            <person name="Wang M."/>
            <person name="Pitluck S."/>
            <person name="Vogel J.P."/>
            <person name="Garvin D.F."/>
            <person name="Mockler T.C."/>
            <person name="Schmutz J."/>
            <person name="Rokhsar D."/>
            <person name="Bevan M.W."/>
        </authorList>
    </citation>
    <scope>NUCLEOTIDE SEQUENCE</scope>
    <source>
        <strain evidence="1">Bd21</strain>
    </source>
</reference>
<reference evidence="2" key="3">
    <citation type="submission" date="2018-08" db="UniProtKB">
        <authorList>
            <consortium name="EnsemblPlants"/>
        </authorList>
    </citation>
    <scope>IDENTIFICATION</scope>
    <source>
        <strain evidence="2">cv. Bd21</strain>
    </source>
</reference>
<dbReference type="Proteomes" id="UP000008810">
    <property type="component" value="Chromosome 3"/>
</dbReference>
<dbReference type="EMBL" id="CM000882">
    <property type="protein sequence ID" value="PNT69545.1"/>
    <property type="molecule type" value="Genomic_DNA"/>
</dbReference>
<evidence type="ECO:0000313" key="3">
    <source>
        <dbReference type="Proteomes" id="UP000008810"/>
    </source>
</evidence>
<dbReference type="InParanoid" id="A0A2K2D5I8"/>
<dbReference type="EnsemblPlants" id="PNT69545">
    <property type="protein sequence ID" value="PNT69545"/>
    <property type="gene ID" value="BRADI_3g57491v3"/>
</dbReference>
<keyword evidence="3" id="KW-1185">Reference proteome</keyword>
<reference evidence="1 2" key="1">
    <citation type="journal article" date="2010" name="Nature">
        <title>Genome sequencing and analysis of the model grass Brachypodium distachyon.</title>
        <authorList>
            <consortium name="International Brachypodium Initiative"/>
        </authorList>
    </citation>
    <scope>NUCLEOTIDE SEQUENCE [LARGE SCALE GENOMIC DNA]</scope>
    <source>
        <strain evidence="1 2">Bd21</strain>
    </source>
</reference>
<sequence>MTLQPCRLCQFRSPVDLTLALALPSPAPPQGDVVALAQLWALWQYWLLGGAGGGRQRAAAAAEYGQARYVYERIYSK</sequence>
<protein>
    <submittedName>
        <fullName evidence="1 2">Uncharacterized protein</fullName>
    </submittedName>
</protein>